<dbReference type="PRINTS" id="PR00762">
    <property type="entry name" value="CLCHANNEL"/>
</dbReference>
<keyword evidence="8" id="KW-0868">Chloride</keyword>
<feature type="compositionally biased region" description="Basic and acidic residues" evidence="10">
    <location>
        <begin position="465"/>
        <end position="492"/>
    </location>
</feature>
<feature type="transmembrane region" description="Helical" evidence="11">
    <location>
        <begin position="362"/>
        <end position="385"/>
    </location>
</feature>
<comment type="caution">
    <text evidence="12">The sequence shown here is derived from an EMBL/GenBank/DDBJ whole genome shotgun (WGS) entry which is preliminary data.</text>
</comment>
<feature type="transmembrane region" description="Helical" evidence="11">
    <location>
        <begin position="189"/>
        <end position="208"/>
    </location>
</feature>
<reference evidence="12 13" key="1">
    <citation type="submission" date="2013-02" db="EMBL/GenBank/DDBJ databases">
        <title>Whole genome shotgun sequence of Gordonia paraffinivorans NBRC 108238.</title>
        <authorList>
            <person name="Isaki-Nakamura S."/>
            <person name="Hosoyama A."/>
            <person name="Tsuchikane K."/>
            <person name="Ando Y."/>
            <person name="Baba S."/>
            <person name="Ohji S."/>
            <person name="Hamada M."/>
            <person name="Tamura T."/>
            <person name="Yamazoe A."/>
            <person name="Yamazaki S."/>
            <person name="Fujita N."/>
        </authorList>
    </citation>
    <scope>NUCLEOTIDE SEQUENCE [LARGE SCALE GENOMIC DNA]</scope>
    <source>
        <strain evidence="12 13">NBRC 108238</strain>
    </source>
</reference>
<keyword evidence="7" id="KW-0869">Chloride channel</keyword>
<name>A0ABQ0IR50_9ACTN</name>
<dbReference type="CDD" id="cd01031">
    <property type="entry name" value="EriC"/>
    <property type="match status" value="1"/>
</dbReference>
<keyword evidence="13" id="KW-1185">Reference proteome</keyword>
<keyword evidence="5" id="KW-0406">Ion transport</keyword>
<gene>
    <name evidence="12" type="ORF">GP2_051_00230</name>
</gene>
<proteinExistence type="predicted"/>
<dbReference type="PANTHER" id="PTHR43427:SF6">
    <property type="entry name" value="CHLORIDE CHANNEL PROTEIN CLC-E"/>
    <property type="match status" value="1"/>
</dbReference>
<dbReference type="InterPro" id="IPR001807">
    <property type="entry name" value="ClC"/>
</dbReference>
<dbReference type="SUPFAM" id="SSF81340">
    <property type="entry name" value="Clc chloride channel"/>
    <property type="match status" value="1"/>
</dbReference>
<dbReference type="Gene3D" id="1.10.3080.10">
    <property type="entry name" value="Clc chloride channel"/>
    <property type="match status" value="1"/>
</dbReference>
<evidence type="ECO:0000256" key="3">
    <source>
        <dbReference type="ARBA" id="ARBA00022692"/>
    </source>
</evidence>
<evidence type="ECO:0000313" key="13">
    <source>
        <dbReference type="Proteomes" id="UP000035021"/>
    </source>
</evidence>
<evidence type="ECO:0000256" key="8">
    <source>
        <dbReference type="ARBA" id="ARBA00023214"/>
    </source>
</evidence>
<feature type="transmembrane region" description="Helical" evidence="11">
    <location>
        <begin position="392"/>
        <end position="412"/>
    </location>
</feature>
<feature type="transmembrane region" description="Helical" evidence="11">
    <location>
        <begin position="291"/>
        <end position="315"/>
    </location>
</feature>
<accession>A0ABQ0IR50</accession>
<evidence type="ECO:0000256" key="9">
    <source>
        <dbReference type="ARBA" id="ARBA00023303"/>
    </source>
</evidence>
<feature type="transmembrane region" description="Helical" evidence="11">
    <location>
        <begin position="12"/>
        <end position="34"/>
    </location>
</feature>
<dbReference type="InterPro" id="IPR050368">
    <property type="entry name" value="ClC-type_chloride_channel"/>
</dbReference>
<protein>
    <submittedName>
        <fullName evidence="12">ClC chloride channel</fullName>
    </submittedName>
</protein>
<feature type="transmembrane region" description="Helical" evidence="11">
    <location>
        <begin position="157"/>
        <end position="177"/>
    </location>
</feature>
<feature type="transmembrane region" description="Helical" evidence="11">
    <location>
        <begin position="267"/>
        <end position="285"/>
    </location>
</feature>
<keyword evidence="6 11" id="KW-0472">Membrane</keyword>
<comment type="subcellular location">
    <subcellularLocation>
        <location evidence="1">Membrane</location>
        <topology evidence="1">Multi-pass membrane protein</topology>
    </subcellularLocation>
</comment>
<feature type="region of interest" description="Disordered" evidence="10">
    <location>
        <begin position="431"/>
        <end position="492"/>
    </location>
</feature>
<feature type="transmembrane region" description="Helical" evidence="11">
    <location>
        <begin position="327"/>
        <end position="350"/>
    </location>
</feature>
<evidence type="ECO:0000256" key="10">
    <source>
        <dbReference type="SAM" id="MobiDB-lite"/>
    </source>
</evidence>
<evidence type="ECO:0000256" key="5">
    <source>
        <dbReference type="ARBA" id="ARBA00023065"/>
    </source>
</evidence>
<dbReference type="Proteomes" id="UP000035021">
    <property type="component" value="Unassembled WGS sequence"/>
</dbReference>
<evidence type="ECO:0000256" key="11">
    <source>
        <dbReference type="SAM" id="Phobius"/>
    </source>
</evidence>
<evidence type="ECO:0000256" key="4">
    <source>
        <dbReference type="ARBA" id="ARBA00022989"/>
    </source>
</evidence>
<organism evidence="12 13">
    <name type="scientific">Gordonia paraffinivorans NBRC 108238</name>
    <dbReference type="NCBI Taxonomy" id="1223543"/>
    <lineage>
        <taxon>Bacteria</taxon>
        <taxon>Bacillati</taxon>
        <taxon>Actinomycetota</taxon>
        <taxon>Actinomycetes</taxon>
        <taxon>Mycobacteriales</taxon>
        <taxon>Gordoniaceae</taxon>
        <taxon>Gordonia</taxon>
    </lineage>
</organism>
<evidence type="ECO:0000256" key="2">
    <source>
        <dbReference type="ARBA" id="ARBA00022448"/>
    </source>
</evidence>
<evidence type="ECO:0000256" key="6">
    <source>
        <dbReference type="ARBA" id="ARBA00023136"/>
    </source>
</evidence>
<keyword evidence="9" id="KW-0407">Ion channel</keyword>
<evidence type="ECO:0000256" key="7">
    <source>
        <dbReference type="ARBA" id="ARBA00023173"/>
    </source>
</evidence>
<feature type="transmembrane region" description="Helical" evidence="11">
    <location>
        <begin position="54"/>
        <end position="76"/>
    </location>
</feature>
<dbReference type="InterPro" id="IPR014743">
    <property type="entry name" value="Cl-channel_core"/>
</dbReference>
<dbReference type="Pfam" id="PF00654">
    <property type="entry name" value="Voltage_CLC"/>
    <property type="match status" value="1"/>
</dbReference>
<dbReference type="RefSeq" id="WP_006902304.1">
    <property type="nucleotide sequence ID" value="NZ_BAOQ01000051.1"/>
</dbReference>
<keyword evidence="2" id="KW-0813">Transport</keyword>
<dbReference type="EMBL" id="BAOQ01000051">
    <property type="protein sequence ID" value="GAC86041.1"/>
    <property type="molecule type" value="Genomic_DNA"/>
</dbReference>
<keyword evidence="3 11" id="KW-0812">Transmembrane</keyword>
<evidence type="ECO:0000313" key="12">
    <source>
        <dbReference type="EMBL" id="GAC86041.1"/>
    </source>
</evidence>
<evidence type="ECO:0000256" key="1">
    <source>
        <dbReference type="ARBA" id="ARBA00004141"/>
    </source>
</evidence>
<feature type="transmembrane region" description="Helical" evidence="11">
    <location>
        <begin position="228"/>
        <end position="255"/>
    </location>
</feature>
<keyword evidence="4 11" id="KW-1133">Transmembrane helix</keyword>
<sequence>MTSPKTGDNGLIRLCVLAVVAGCVTGVLGGAFRWCLDHLTRWRLEMLDWSLGLGIPGWFVPVAVTATGAAIGAFVAKLVPVSAGSGIQHVEAVDRGETGPAPLRVIPARFFGGLVAIGSGLILGREGPTVHMGAVVGSGTARRVHLDDHDARVMQTALSGAGLAVAFTAPLAGALFALEEVAKTFRMRLVIPTVFAVAVAVAVARVILGDRPDFIVEAVESPSITLLPVFVVFGLISGVIGIAYGRTVLGAIALVRRFTHIPRIAKAAIIGGFIGALMVIDSGAAGGGEGLAQSIFDGSVVLPIVVLLLVVRFFAGPLSYAAGTPGGLFAPMLALGALWGVLFAAGFEVFLPQTDPTLRDALILTGMAALFGAVVRAPLTGMVVVMEMSATTAVVIPMLAATAAAVLVAQLSGTPPVYDSLRELMLADDAARKKASENDPGPKGSGPKGSGEQDPGEKAPGAKGPGEKDSGEKNADERDSDEKDSHDGDSTP</sequence>
<dbReference type="PANTHER" id="PTHR43427">
    <property type="entry name" value="CHLORIDE CHANNEL PROTEIN CLC-E"/>
    <property type="match status" value="1"/>
</dbReference>